<proteinExistence type="predicted"/>
<protein>
    <recommendedName>
        <fullName evidence="2">histidine kinase</fullName>
        <ecNumber evidence="2">2.7.13.3</ecNumber>
    </recommendedName>
</protein>
<dbReference type="InterPro" id="IPR036097">
    <property type="entry name" value="HisK_dim/P_sf"/>
</dbReference>
<dbReference type="SUPFAM" id="SSF55781">
    <property type="entry name" value="GAF domain-like"/>
    <property type="match status" value="1"/>
</dbReference>
<keyword evidence="5 8" id="KW-0418">Kinase</keyword>
<evidence type="ECO:0000256" key="2">
    <source>
        <dbReference type="ARBA" id="ARBA00012438"/>
    </source>
</evidence>
<dbReference type="InterPro" id="IPR005467">
    <property type="entry name" value="His_kinase_dom"/>
</dbReference>
<evidence type="ECO:0000259" key="7">
    <source>
        <dbReference type="PROSITE" id="PS50109"/>
    </source>
</evidence>
<keyword evidence="4" id="KW-0808">Transferase</keyword>
<organism evidence="8 9">
    <name type="scientific">Algoriphagus boritolerans DSM 17298 = JCM 18970</name>
    <dbReference type="NCBI Taxonomy" id="1120964"/>
    <lineage>
        <taxon>Bacteria</taxon>
        <taxon>Pseudomonadati</taxon>
        <taxon>Bacteroidota</taxon>
        <taxon>Cytophagia</taxon>
        <taxon>Cytophagales</taxon>
        <taxon>Cyclobacteriaceae</taxon>
        <taxon>Algoriphagus</taxon>
    </lineage>
</organism>
<evidence type="ECO:0000256" key="4">
    <source>
        <dbReference type="ARBA" id="ARBA00022679"/>
    </source>
</evidence>
<dbReference type="InterPro" id="IPR004358">
    <property type="entry name" value="Sig_transdc_His_kin-like_C"/>
</dbReference>
<keyword evidence="3" id="KW-0597">Phosphoprotein</keyword>
<dbReference type="InterPro" id="IPR003661">
    <property type="entry name" value="HisK_dim/P_dom"/>
</dbReference>
<accession>A0A1H5VHX9</accession>
<dbReference type="InterPro" id="IPR029016">
    <property type="entry name" value="GAF-like_dom_sf"/>
</dbReference>
<dbReference type="Pfam" id="PF00512">
    <property type="entry name" value="HisKA"/>
    <property type="match status" value="1"/>
</dbReference>
<dbReference type="EC" id="2.7.13.3" evidence="2"/>
<evidence type="ECO:0000256" key="1">
    <source>
        <dbReference type="ARBA" id="ARBA00000085"/>
    </source>
</evidence>
<dbReference type="PRINTS" id="PR00344">
    <property type="entry name" value="BCTRLSENSOR"/>
</dbReference>
<dbReference type="RefSeq" id="WP_103924355.1">
    <property type="nucleotide sequence ID" value="NZ_FNVR01000007.1"/>
</dbReference>
<dbReference type="STRING" id="1120964.GCA_001313265_01198"/>
<dbReference type="PANTHER" id="PTHR43711">
    <property type="entry name" value="TWO-COMPONENT HISTIDINE KINASE"/>
    <property type="match status" value="1"/>
</dbReference>
<dbReference type="SUPFAM" id="SSF55874">
    <property type="entry name" value="ATPase domain of HSP90 chaperone/DNA topoisomerase II/histidine kinase"/>
    <property type="match status" value="1"/>
</dbReference>
<dbReference type="Pfam" id="PF02518">
    <property type="entry name" value="HATPase_c"/>
    <property type="match status" value="1"/>
</dbReference>
<evidence type="ECO:0000313" key="8">
    <source>
        <dbReference type="EMBL" id="SEF86823.1"/>
    </source>
</evidence>
<reference evidence="9" key="1">
    <citation type="submission" date="2016-10" db="EMBL/GenBank/DDBJ databases">
        <authorList>
            <person name="Varghese N."/>
            <person name="Submissions S."/>
        </authorList>
    </citation>
    <scope>NUCLEOTIDE SEQUENCE [LARGE SCALE GENOMIC DNA]</scope>
    <source>
        <strain evidence="9">DSM 17298</strain>
    </source>
</reference>
<gene>
    <name evidence="8" type="ORF">SAMN03080598_01676</name>
</gene>
<feature type="domain" description="Histidine kinase" evidence="7">
    <location>
        <begin position="194"/>
        <end position="417"/>
    </location>
</feature>
<dbReference type="PANTHER" id="PTHR43711:SF1">
    <property type="entry name" value="HISTIDINE KINASE 1"/>
    <property type="match status" value="1"/>
</dbReference>
<dbReference type="Proteomes" id="UP000236736">
    <property type="component" value="Unassembled WGS sequence"/>
</dbReference>
<dbReference type="Gene3D" id="3.30.450.40">
    <property type="match status" value="1"/>
</dbReference>
<dbReference type="AlphaFoldDB" id="A0A1H5VHX9"/>
<dbReference type="SUPFAM" id="SSF47384">
    <property type="entry name" value="Homodimeric domain of signal transducing histidine kinase"/>
    <property type="match status" value="1"/>
</dbReference>
<dbReference type="PROSITE" id="PS50109">
    <property type="entry name" value="HIS_KIN"/>
    <property type="match status" value="1"/>
</dbReference>
<dbReference type="OrthoDB" id="9811889at2"/>
<keyword evidence="6" id="KW-0902">Two-component regulatory system</keyword>
<evidence type="ECO:0000256" key="6">
    <source>
        <dbReference type="ARBA" id="ARBA00023012"/>
    </source>
</evidence>
<keyword evidence="9" id="KW-1185">Reference proteome</keyword>
<sequence length="417" mass="46415">MTQEKSPQSIDLDLTTPIPENEMDRLLALSELDLDYLELNDSFKDLTKLAAKVAGTSISLINLIDSFTQWSASSFGLDIQQMPREDSVCQYTILQENIDGFEIKDLSVDERFKDKFYVTDAPKLKYYYGVPLKLENNIALGALCVIHDGEKNLSAEKKEMLEIIAGEVVNRIKIHHAISSLKRKVQETNSIKNRVAHDIRGPIGGIIGLAEIIQMQGDKNKLEEVLSFISLIQKSGKSILELADEILSNSADSGEVIHRSPKEHEFSLSTLKTKLKDMYNPQAISKKVELEVKANPPFEEIPFPKNKILQILGNLISNAIKFTPTHGKIEVLLDMEVLDQIRKLVFKVKDNGVGIDQTKIEEIQAGGTNSSMGTSGEKGFGFGLNLVHHLVNSLKGKLNVKSELGKGTEFEFILPLD</sequence>
<evidence type="ECO:0000313" key="9">
    <source>
        <dbReference type="Proteomes" id="UP000236736"/>
    </source>
</evidence>
<evidence type="ECO:0000256" key="5">
    <source>
        <dbReference type="ARBA" id="ARBA00022777"/>
    </source>
</evidence>
<dbReference type="InterPro" id="IPR003594">
    <property type="entry name" value="HATPase_dom"/>
</dbReference>
<dbReference type="EMBL" id="FNVR01000007">
    <property type="protein sequence ID" value="SEF86823.1"/>
    <property type="molecule type" value="Genomic_DNA"/>
</dbReference>
<name>A0A1H5VHX9_9BACT</name>
<dbReference type="Gene3D" id="1.10.287.130">
    <property type="match status" value="1"/>
</dbReference>
<dbReference type="Gene3D" id="3.30.565.10">
    <property type="entry name" value="Histidine kinase-like ATPase, C-terminal domain"/>
    <property type="match status" value="1"/>
</dbReference>
<dbReference type="SMART" id="SM00387">
    <property type="entry name" value="HATPase_c"/>
    <property type="match status" value="1"/>
</dbReference>
<dbReference type="InterPro" id="IPR036890">
    <property type="entry name" value="HATPase_C_sf"/>
</dbReference>
<dbReference type="GO" id="GO:0000155">
    <property type="term" value="F:phosphorelay sensor kinase activity"/>
    <property type="evidence" value="ECO:0007669"/>
    <property type="project" value="InterPro"/>
</dbReference>
<dbReference type="CDD" id="cd00075">
    <property type="entry name" value="HATPase"/>
    <property type="match status" value="1"/>
</dbReference>
<comment type="catalytic activity">
    <reaction evidence="1">
        <text>ATP + protein L-histidine = ADP + protein N-phospho-L-histidine.</text>
        <dbReference type="EC" id="2.7.13.3"/>
    </reaction>
</comment>
<evidence type="ECO:0000256" key="3">
    <source>
        <dbReference type="ARBA" id="ARBA00022553"/>
    </source>
</evidence>
<dbReference type="InterPro" id="IPR050736">
    <property type="entry name" value="Sensor_HK_Regulatory"/>
</dbReference>